<keyword evidence="2" id="KW-1185">Reference proteome</keyword>
<evidence type="ECO:0000313" key="1">
    <source>
        <dbReference type="EMBL" id="APC46594.1"/>
    </source>
</evidence>
<dbReference type="GeneID" id="60328194"/>
<organism evidence="1 2">
    <name type="scientific">Mycobacterium phage Empress</name>
    <dbReference type="NCBI Taxonomy" id="1913118"/>
    <lineage>
        <taxon>Viruses</taxon>
        <taxon>Duplodnaviria</taxon>
        <taxon>Heunggongvirae</taxon>
        <taxon>Uroviricota</taxon>
        <taxon>Caudoviricetes</taxon>
        <taxon>Gracegardnervirinae</taxon>
        <taxon>Cheoctovirus</taxon>
        <taxon>Cheoctovirus empress</taxon>
    </lineage>
</organism>
<reference evidence="1 2" key="1">
    <citation type="submission" date="2016-10" db="EMBL/GenBank/DDBJ databases">
        <authorList>
            <person name="Schroeder G."/>
            <person name="Jukic S.E."/>
            <person name="Stoner T.H."/>
            <person name="Bowman C.A."/>
            <person name="Russell D.A."/>
            <person name="Pope W.H."/>
            <person name="Jacobs-Sera D."/>
            <person name="Hatfull G.F."/>
        </authorList>
    </citation>
    <scope>NUCLEOTIDE SEQUENCE [LARGE SCALE GENOMIC DNA]</scope>
</reference>
<dbReference type="EMBL" id="KY012363">
    <property type="protein sequence ID" value="APC46594.1"/>
    <property type="molecule type" value="Genomic_DNA"/>
</dbReference>
<protein>
    <submittedName>
        <fullName evidence="1">Major tail subunit</fullName>
    </submittedName>
</protein>
<proteinExistence type="predicted"/>
<dbReference type="Proteomes" id="UP000224479">
    <property type="component" value="Segment"/>
</dbReference>
<evidence type="ECO:0000313" key="2">
    <source>
        <dbReference type="Proteomes" id="UP000224479"/>
    </source>
</evidence>
<sequence>MVPGPFLFAGNFRNPVPYPNERSVPMTQPLTGTDWSAGGFTDIHKPFIERGGLQAVFIRDNRGAATDMSPFEDDCVTVKWSPFAQDGKLRDDLFIRRKVNGKYEYNTDPNEGWWHIGCNPEDGGAEREPDVTSDDLMVLQSKFPVDSEVTEKSYSVRFVALGTADPLIHRLESELPLCDNAGNPLVALPGTPDYGEGPLLDADSAEYQLLLLYARRTSGGFIYRAEGYPAVKLDDQASKQRSKTDPDTADLTYKVLPNEYFMRPDPAGTIALVPGYFYVWMGGPGWAEQYSDGS</sequence>
<accession>A0A1J0GWF5</accession>
<name>A0A1J0GWF5_9CAUD</name>
<gene>
    <name evidence="1" type="primary">11</name>
    <name evidence="1" type="ORF">PBI_EMPRESS_11</name>
</gene>
<dbReference type="RefSeq" id="YP_009956679.1">
    <property type="nucleotide sequence ID" value="NC_051654.1"/>
</dbReference>
<dbReference type="KEGG" id="vg:60328194"/>